<accession>A0A841G3F6</accession>
<proteinExistence type="predicted"/>
<sequence length="83" mass="8949">MVTLNRIVAVAETDGPDVALDALDAAANEPGLAGHHRVAAVRAHLLERLGRPREAQAQYLAAAKATLSRPEREYLERRARALG</sequence>
<dbReference type="PANTHER" id="PTHR47756">
    <property type="entry name" value="BLL6612 PROTEIN-RELATED"/>
    <property type="match status" value="1"/>
</dbReference>
<evidence type="ECO:0000313" key="1">
    <source>
        <dbReference type="EMBL" id="MBB6038650.1"/>
    </source>
</evidence>
<dbReference type="EMBL" id="JACHGT010000017">
    <property type="protein sequence ID" value="MBB6038650.1"/>
    <property type="molecule type" value="Genomic_DNA"/>
</dbReference>
<organism evidence="1 2">
    <name type="scientific">Phytomonospora endophytica</name>
    <dbReference type="NCBI Taxonomy" id="714109"/>
    <lineage>
        <taxon>Bacteria</taxon>
        <taxon>Bacillati</taxon>
        <taxon>Actinomycetota</taxon>
        <taxon>Actinomycetes</taxon>
        <taxon>Micromonosporales</taxon>
        <taxon>Micromonosporaceae</taxon>
        <taxon>Phytomonospora</taxon>
    </lineage>
</organism>
<protein>
    <submittedName>
        <fullName evidence="1">Putative RNA polymerase sigma factor</fullName>
    </submittedName>
</protein>
<comment type="caution">
    <text evidence="1">The sequence shown here is derived from an EMBL/GenBank/DDBJ whole genome shotgun (WGS) entry which is preliminary data.</text>
</comment>
<dbReference type="Proteomes" id="UP000548476">
    <property type="component" value="Unassembled WGS sequence"/>
</dbReference>
<evidence type="ECO:0000313" key="2">
    <source>
        <dbReference type="Proteomes" id="UP000548476"/>
    </source>
</evidence>
<name>A0A841G3F6_9ACTN</name>
<dbReference type="AlphaFoldDB" id="A0A841G3F6"/>
<dbReference type="PANTHER" id="PTHR47756:SF2">
    <property type="entry name" value="BLL6612 PROTEIN"/>
    <property type="match status" value="1"/>
</dbReference>
<keyword evidence="2" id="KW-1185">Reference proteome</keyword>
<gene>
    <name evidence="1" type="ORF">HNR73_006536</name>
</gene>
<reference evidence="1 2" key="1">
    <citation type="submission" date="2020-08" db="EMBL/GenBank/DDBJ databases">
        <title>Genomic Encyclopedia of Type Strains, Phase IV (KMG-IV): sequencing the most valuable type-strain genomes for metagenomic binning, comparative biology and taxonomic classification.</title>
        <authorList>
            <person name="Goeker M."/>
        </authorList>
    </citation>
    <scope>NUCLEOTIDE SEQUENCE [LARGE SCALE GENOMIC DNA]</scope>
    <source>
        <strain evidence="1 2">YIM 65646</strain>
    </source>
</reference>